<accession>A0A1F7SKD5</accession>
<proteinExistence type="predicted"/>
<evidence type="ECO:0008006" key="3">
    <source>
        <dbReference type="Google" id="ProtNLM"/>
    </source>
</evidence>
<comment type="caution">
    <text evidence="1">The sequence shown here is derived from an EMBL/GenBank/DDBJ whole genome shotgun (WGS) entry which is preliminary data.</text>
</comment>
<dbReference type="AlphaFoldDB" id="A0A1F7SKD5"/>
<organism evidence="1 2">
    <name type="scientific">Candidatus Schekmanbacteria bacterium RIFCSPLOWO2_12_FULL_38_15</name>
    <dbReference type="NCBI Taxonomy" id="1817883"/>
    <lineage>
        <taxon>Bacteria</taxon>
        <taxon>Candidatus Schekmaniibacteriota</taxon>
    </lineage>
</organism>
<name>A0A1F7SKD5_9BACT</name>
<evidence type="ECO:0000313" key="2">
    <source>
        <dbReference type="Proteomes" id="UP000178082"/>
    </source>
</evidence>
<sequence length="287" mass="33896">MAEIINLIEDFRKFCESSGYKNNWKDFKKLYFEPNKENLSPLLKLNFLWNVGIKSLFEKTDLNFYKDIFKKLNEWKYPERVFKTLKKAETLLDRKISARINLFFTLRGIVDGVTVYHNGIPHIYIGLDYPAGKKEYFDLVTAHELAHAARDTSPEVMKAYKGNIKMNHLRLLSITPFIEHSMGEGIATAFSECLFPNLPPWEYLFYGKPAYMWCEEHFDEIYNRIDKIKNTKGNLFRLYRKSSLTKGSPGREDYYLGYKAAKKTLERYSIKEVIKMRAEEVYLFLSM</sequence>
<dbReference type="STRING" id="1817883.A3G31_05545"/>
<dbReference type="Proteomes" id="UP000178082">
    <property type="component" value="Unassembled WGS sequence"/>
</dbReference>
<gene>
    <name evidence="1" type="ORF">A3G31_05545</name>
</gene>
<reference evidence="1 2" key="1">
    <citation type="journal article" date="2016" name="Nat. Commun.">
        <title>Thousands of microbial genomes shed light on interconnected biogeochemical processes in an aquifer system.</title>
        <authorList>
            <person name="Anantharaman K."/>
            <person name="Brown C.T."/>
            <person name="Hug L.A."/>
            <person name="Sharon I."/>
            <person name="Castelle C.J."/>
            <person name="Probst A.J."/>
            <person name="Thomas B.C."/>
            <person name="Singh A."/>
            <person name="Wilkins M.J."/>
            <person name="Karaoz U."/>
            <person name="Brodie E.L."/>
            <person name="Williams K.H."/>
            <person name="Hubbard S.S."/>
            <person name="Banfield J.F."/>
        </authorList>
    </citation>
    <scope>NUCLEOTIDE SEQUENCE [LARGE SCALE GENOMIC DNA]</scope>
</reference>
<evidence type="ECO:0000313" key="1">
    <source>
        <dbReference type="EMBL" id="OGL54225.1"/>
    </source>
</evidence>
<protein>
    <recommendedName>
        <fullName evidence="3">DUF2268 domain-containing protein</fullName>
    </recommendedName>
</protein>
<dbReference type="EMBL" id="MGDI01000016">
    <property type="protein sequence ID" value="OGL54225.1"/>
    <property type="molecule type" value="Genomic_DNA"/>
</dbReference>